<dbReference type="Gramene" id="TraesCS6A02G010000.1">
    <property type="protein sequence ID" value="TraesCS6A02G010000.1"/>
    <property type="gene ID" value="TraesCS6A02G010000"/>
</dbReference>
<feature type="domain" description="F-box" evidence="1">
    <location>
        <begin position="8"/>
        <end position="48"/>
    </location>
</feature>
<dbReference type="SMART" id="SM00256">
    <property type="entry name" value="FBOX"/>
    <property type="match status" value="1"/>
</dbReference>
<dbReference type="InterPro" id="IPR001810">
    <property type="entry name" value="F-box_dom"/>
</dbReference>
<reference evidence="2" key="2">
    <citation type="submission" date="2018-10" db="UniProtKB">
        <authorList>
            <consortium name="EnsemblPlants"/>
        </authorList>
    </citation>
    <scope>IDENTIFICATION</scope>
</reference>
<evidence type="ECO:0000259" key="1">
    <source>
        <dbReference type="SMART" id="SM00256"/>
    </source>
</evidence>
<protein>
    <recommendedName>
        <fullName evidence="1">F-box domain-containing protein</fullName>
    </recommendedName>
</protein>
<dbReference type="PANTHER" id="PTHR34591">
    <property type="entry name" value="OS03G0653100 PROTEIN-RELATED"/>
    <property type="match status" value="1"/>
</dbReference>
<dbReference type="Gene3D" id="1.20.1280.50">
    <property type="match status" value="1"/>
</dbReference>
<dbReference type="SUPFAM" id="SSF81383">
    <property type="entry name" value="F-box domain"/>
    <property type="match status" value="1"/>
</dbReference>
<dbReference type="AlphaFoldDB" id="A0A3B6NJE8"/>
<sequence length="543" mass="63308">MAPEPAVLPEDALTEVLRRLAPHSLAVSRLVCRGWRDTINARLRGHLLSRSVDGIFINFTQLRFFEFFSCPSMGPAICGGLNFLPCMGVRVMDHCSGILLCRGLGHECDKALPSDYVVNPATRRWTRLPQCPPPHMPGFDQSAYLAFEPGVSLQYEFFLIPRVLCAGVSDDDALLGSEWPPASYVIDVFSLATQWWDTTTFIREGEAPEIIGYMDSHWWYNRYHYHAVYWQSNLYIHCQHGYLMRMCLSDHTYRVIKLPAVSPYLPRGYPDHHLGKSLRGMYCAISHKRSPLHQIWHLNESCSRIEWVLNHDTTLKTFEHEDYAQQLGRQWILQDVNYHKLFFERNGNIHEIHRAAVEEKYDWNSNEDNILDIEYDVEEGYEDTILHVQEGYEDNGLDFEDDVDEHNILEDRYYGNYYFLGFHPYREIVFLISSGRKTRGLAYDWNSSKFQDLGNVGSAYYDPICGLPCGETHAAFPYTPCWIGEFPGNEIESLYKDQELSRKKLELEEESNLTCMDIYEMRKFHRHAKRIKDSAAKSRRRRH</sequence>
<dbReference type="EnsemblPlants" id="TraesCS6A02G010000.1">
    <property type="protein sequence ID" value="TraesCS6A02G010000.1"/>
    <property type="gene ID" value="TraesCS6A02G010000"/>
</dbReference>
<dbReference type="Proteomes" id="UP000019116">
    <property type="component" value="Chromosome 6A"/>
</dbReference>
<organism evidence="2">
    <name type="scientific">Triticum aestivum</name>
    <name type="common">Wheat</name>
    <dbReference type="NCBI Taxonomy" id="4565"/>
    <lineage>
        <taxon>Eukaryota</taxon>
        <taxon>Viridiplantae</taxon>
        <taxon>Streptophyta</taxon>
        <taxon>Embryophyta</taxon>
        <taxon>Tracheophyta</taxon>
        <taxon>Spermatophyta</taxon>
        <taxon>Magnoliopsida</taxon>
        <taxon>Liliopsida</taxon>
        <taxon>Poales</taxon>
        <taxon>Poaceae</taxon>
        <taxon>BOP clade</taxon>
        <taxon>Pooideae</taxon>
        <taxon>Triticodae</taxon>
        <taxon>Triticeae</taxon>
        <taxon>Triticinae</taxon>
        <taxon>Triticum</taxon>
    </lineage>
</organism>
<evidence type="ECO:0000313" key="3">
    <source>
        <dbReference type="Proteomes" id="UP000019116"/>
    </source>
</evidence>
<evidence type="ECO:0000313" key="2">
    <source>
        <dbReference type="EnsemblPlants" id="TraesCS6A02G010000.1"/>
    </source>
</evidence>
<accession>A0A3B6NJE8</accession>
<proteinExistence type="predicted"/>
<dbReference type="Pfam" id="PF00646">
    <property type="entry name" value="F-box"/>
    <property type="match status" value="1"/>
</dbReference>
<dbReference type="InterPro" id="IPR036047">
    <property type="entry name" value="F-box-like_dom_sf"/>
</dbReference>
<reference evidence="2" key="1">
    <citation type="submission" date="2018-08" db="EMBL/GenBank/DDBJ databases">
        <authorList>
            <person name="Rossello M."/>
        </authorList>
    </citation>
    <scope>NUCLEOTIDE SEQUENCE [LARGE SCALE GENOMIC DNA]</scope>
    <source>
        <strain evidence="2">cv. Chinese Spring</strain>
    </source>
</reference>
<dbReference type="Gramene" id="TraesCS6A03G0020500.1">
    <property type="protein sequence ID" value="TraesCS6A03G0020500.1.CDS"/>
    <property type="gene ID" value="TraesCS6A03G0020500"/>
</dbReference>
<dbReference type="OrthoDB" id="668684at2759"/>
<keyword evidence="3" id="KW-1185">Reference proteome</keyword>
<name>A0A3B6NJE8_WHEAT</name>
<dbReference type="PANTHER" id="PTHR34591:SF22">
    <property type="entry name" value="F-BOX DOMAIN-CONTAINING PROTEIN"/>
    <property type="match status" value="1"/>
</dbReference>